<feature type="compositionally biased region" description="Polar residues" evidence="1">
    <location>
        <begin position="148"/>
        <end position="163"/>
    </location>
</feature>
<evidence type="ECO:0000313" key="4">
    <source>
        <dbReference type="Proteomes" id="UP000782241"/>
    </source>
</evidence>
<sequence length="170" mass="18525">MHLGLVILSALPTTWAAHAYAVPQSLSLMEASAEDNGCTLPDTYHIRGFKAVSKDSGKTLSGFDYTFFDEDTKLTTACHKNASSKPIVGWGTDRFACDNNNVEFIWDDETHKLWMMEKVCSTKDGTPAYEASGSVLLPLKCARTGSCSSNSTDHRATFTSLQPPRQAPPS</sequence>
<evidence type="ECO:0008006" key="5">
    <source>
        <dbReference type="Google" id="ProtNLM"/>
    </source>
</evidence>
<name>A0A9P7H2A1_9HYPO</name>
<feature type="signal peptide" evidence="2">
    <location>
        <begin position="1"/>
        <end position="16"/>
    </location>
</feature>
<evidence type="ECO:0000313" key="3">
    <source>
        <dbReference type="EMBL" id="KAG5657202.1"/>
    </source>
</evidence>
<reference evidence="3" key="1">
    <citation type="submission" date="2021-04" db="EMBL/GenBank/DDBJ databases">
        <title>Draft genome of Fusarium avenaceum strain F156N33, isolated from an atmospheric sample in Virginia.</title>
        <authorList>
            <person name="Yang S."/>
            <person name="Vinatzer B.A."/>
            <person name="Coleman J."/>
        </authorList>
    </citation>
    <scope>NUCLEOTIDE SEQUENCE</scope>
    <source>
        <strain evidence="3">F156N33</strain>
    </source>
</reference>
<proteinExistence type="predicted"/>
<feature type="region of interest" description="Disordered" evidence="1">
    <location>
        <begin position="148"/>
        <end position="170"/>
    </location>
</feature>
<dbReference type="EMBL" id="JAGPUO010000018">
    <property type="protein sequence ID" value="KAG5657202.1"/>
    <property type="molecule type" value="Genomic_DNA"/>
</dbReference>
<evidence type="ECO:0000256" key="1">
    <source>
        <dbReference type="SAM" id="MobiDB-lite"/>
    </source>
</evidence>
<keyword evidence="2" id="KW-0732">Signal</keyword>
<gene>
    <name evidence="3" type="ORF">KAF25_001791</name>
</gene>
<comment type="caution">
    <text evidence="3">The sequence shown here is derived from an EMBL/GenBank/DDBJ whole genome shotgun (WGS) entry which is preliminary data.</text>
</comment>
<dbReference type="Proteomes" id="UP000782241">
    <property type="component" value="Unassembled WGS sequence"/>
</dbReference>
<evidence type="ECO:0000256" key="2">
    <source>
        <dbReference type="SAM" id="SignalP"/>
    </source>
</evidence>
<organism evidence="3 4">
    <name type="scientific">Fusarium avenaceum</name>
    <dbReference type="NCBI Taxonomy" id="40199"/>
    <lineage>
        <taxon>Eukaryota</taxon>
        <taxon>Fungi</taxon>
        <taxon>Dikarya</taxon>
        <taxon>Ascomycota</taxon>
        <taxon>Pezizomycotina</taxon>
        <taxon>Sordariomycetes</taxon>
        <taxon>Hypocreomycetidae</taxon>
        <taxon>Hypocreales</taxon>
        <taxon>Nectriaceae</taxon>
        <taxon>Fusarium</taxon>
        <taxon>Fusarium tricinctum species complex</taxon>
    </lineage>
</organism>
<keyword evidence="4" id="KW-1185">Reference proteome</keyword>
<dbReference type="AlphaFoldDB" id="A0A9P7H2A1"/>
<accession>A0A9P7H2A1</accession>
<protein>
    <recommendedName>
        <fullName evidence="5">AA1-like domain-containing protein</fullName>
    </recommendedName>
</protein>
<feature type="chain" id="PRO_5040500836" description="AA1-like domain-containing protein" evidence="2">
    <location>
        <begin position="17"/>
        <end position="170"/>
    </location>
</feature>